<evidence type="ECO:0000256" key="3">
    <source>
        <dbReference type="ARBA" id="ARBA00023125"/>
    </source>
</evidence>
<evidence type="ECO:0000256" key="6">
    <source>
        <dbReference type="SAM" id="MobiDB-lite"/>
    </source>
</evidence>
<dbReference type="GO" id="GO:0043565">
    <property type="term" value="F:sequence-specific DNA binding"/>
    <property type="evidence" value="ECO:0007669"/>
    <property type="project" value="TreeGrafter"/>
</dbReference>
<evidence type="ECO:0000256" key="1">
    <source>
        <dbReference type="ARBA" id="ARBA00004123"/>
    </source>
</evidence>
<keyword evidence="2" id="KW-0805">Transcription regulation</keyword>
<dbReference type="PROSITE" id="PS51369">
    <property type="entry name" value="TCP"/>
    <property type="match status" value="1"/>
</dbReference>
<dbReference type="AlphaFoldDB" id="A0A4Y7JFI6"/>
<dbReference type="PANTHER" id="PTHR31072:SF147">
    <property type="entry name" value="TRANSCRIPTION FACTOR TCP13"/>
    <property type="match status" value="1"/>
</dbReference>
<feature type="compositionally biased region" description="Polar residues" evidence="6">
    <location>
        <begin position="201"/>
        <end position="222"/>
    </location>
</feature>
<dbReference type="OMA" id="QENIHTH"/>
<evidence type="ECO:0000313" key="9">
    <source>
        <dbReference type="Proteomes" id="UP000316621"/>
    </source>
</evidence>
<keyword evidence="4" id="KW-0804">Transcription</keyword>
<dbReference type="Proteomes" id="UP000316621">
    <property type="component" value="Chromosome 4"/>
</dbReference>
<feature type="region of interest" description="Disordered" evidence="6">
    <location>
        <begin position="27"/>
        <end position="61"/>
    </location>
</feature>
<feature type="compositionally biased region" description="Polar residues" evidence="6">
    <location>
        <begin position="231"/>
        <end position="246"/>
    </location>
</feature>
<protein>
    <recommendedName>
        <fullName evidence="7">TCP domain-containing protein</fullName>
    </recommendedName>
</protein>
<evidence type="ECO:0000256" key="5">
    <source>
        <dbReference type="ARBA" id="ARBA00023242"/>
    </source>
</evidence>
<dbReference type="GO" id="GO:0003700">
    <property type="term" value="F:DNA-binding transcription factor activity"/>
    <property type="evidence" value="ECO:0007669"/>
    <property type="project" value="InterPro"/>
</dbReference>
<feature type="region of interest" description="Disordered" evidence="6">
    <location>
        <begin position="183"/>
        <end position="287"/>
    </location>
</feature>
<dbReference type="InterPro" id="IPR005333">
    <property type="entry name" value="Transcription_factor_TCP"/>
</dbReference>
<feature type="domain" description="TCP" evidence="7">
    <location>
        <begin position="75"/>
        <end position="133"/>
    </location>
</feature>
<dbReference type="STRING" id="3469.A0A4Y7JFI6"/>
<feature type="region of interest" description="Disordered" evidence="6">
    <location>
        <begin position="443"/>
        <end position="482"/>
    </location>
</feature>
<evidence type="ECO:0000313" key="8">
    <source>
        <dbReference type="EMBL" id="RZC59894.1"/>
    </source>
</evidence>
<proteinExistence type="predicted"/>
<evidence type="ECO:0000256" key="2">
    <source>
        <dbReference type="ARBA" id="ARBA00023015"/>
    </source>
</evidence>
<keyword evidence="9" id="KW-1185">Reference proteome</keyword>
<sequence>MMMNTTINLISLCTAKNEMQYKMITNSRGKDLTTKQEGNDNNDKITKGPAASTSRSSWSGLKDPRVVRVSRTFGGKDRHSKVCTVRGLRDRRVRLSVPTAIQLYDLQDRLGLNQPSKVVDWLLNAAKDEIDELPPLQIPPGAFGLYPQPMIVSPQEVTDHMQTSLASLVDSYKDGDATNLLRSDKAGFNMNDNSEKHEGSRQTTDATTSESKYWNLNSPMRSSKSKEVVHETTTSDQRNNWMMNSKRSIHDQQGHGQENGEAAHNAPVGSSHHHSLHNPARANLSSLSGFQSNNNVMIPQSSFYHWDPSNLSLSQLGNQGSGFSTSSQTSEDPHNFNILSMGSSSQLSALPPGSHHQLLVCPPGATPPFFQPYATSIAQMESGAQNRQIHNHFQMLSSSSSAGNLHQNLQLNSLTPSLYSISPAGNPSSMMMMRPLQLGVNITHPSSSKQLHHSQNNGGGSDNDNDHQTNKQGNNIITTNGLSSSFTSGYSFQNDQN</sequence>
<keyword evidence="5" id="KW-0539">Nucleus</keyword>
<evidence type="ECO:0000256" key="4">
    <source>
        <dbReference type="ARBA" id="ARBA00023163"/>
    </source>
</evidence>
<feature type="region of interest" description="Disordered" evidence="6">
    <location>
        <begin position="317"/>
        <end position="340"/>
    </location>
</feature>
<comment type="subcellular location">
    <subcellularLocation>
        <location evidence="1">Nucleus</location>
    </subcellularLocation>
</comment>
<dbReference type="EMBL" id="CM010718">
    <property type="protein sequence ID" value="RZC59894.1"/>
    <property type="molecule type" value="Genomic_DNA"/>
</dbReference>
<reference evidence="8 9" key="1">
    <citation type="journal article" date="2018" name="Science">
        <title>The opium poppy genome and morphinan production.</title>
        <authorList>
            <person name="Guo L."/>
            <person name="Winzer T."/>
            <person name="Yang X."/>
            <person name="Li Y."/>
            <person name="Ning Z."/>
            <person name="He Z."/>
            <person name="Teodor R."/>
            <person name="Lu Y."/>
            <person name="Bowser T.A."/>
            <person name="Graham I.A."/>
            <person name="Ye K."/>
        </authorList>
    </citation>
    <scope>NUCLEOTIDE SEQUENCE [LARGE SCALE GENOMIC DNA]</scope>
    <source>
        <strain evidence="9">cv. HN1</strain>
        <tissue evidence="8">Leaves</tissue>
    </source>
</reference>
<organism evidence="8 9">
    <name type="scientific">Papaver somniferum</name>
    <name type="common">Opium poppy</name>
    <dbReference type="NCBI Taxonomy" id="3469"/>
    <lineage>
        <taxon>Eukaryota</taxon>
        <taxon>Viridiplantae</taxon>
        <taxon>Streptophyta</taxon>
        <taxon>Embryophyta</taxon>
        <taxon>Tracheophyta</taxon>
        <taxon>Spermatophyta</taxon>
        <taxon>Magnoliopsida</taxon>
        <taxon>Ranunculales</taxon>
        <taxon>Papaveraceae</taxon>
        <taxon>Papaveroideae</taxon>
        <taxon>Papaver</taxon>
    </lineage>
</organism>
<dbReference type="Gramene" id="RZC59894">
    <property type="protein sequence ID" value="RZC59894"/>
    <property type="gene ID" value="C5167_007193"/>
</dbReference>
<gene>
    <name evidence="8" type="ORF">C5167_007193</name>
</gene>
<keyword evidence="3" id="KW-0238">DNA-binding</keyword>
<dbReference type="InterPro" id="IPR017887">
    <property type="entry name" value="TF_TCP_subgr"/>
</dbReference>
<evidence type="ECO:0000259" key="7">
    <source>
        <dbReference type="PROSITE" id="PS51369"/>
    </source>
</evidence>
<dbReference type="PANTHER" id="PTHR31072">
    <property type="entry name" value="TRANSCRIPTION FACTOR TCP4-RELATED"/>
    <property type="match status" value="1"/>
</dbReference>
<dbReference type="GO" id="GO:0005634">
    <property type="term" value="C:nucleus"/>
    <property type="evidence" value="ECO:0007669"/>
    <property type="project" value="UniProtKB-SubCell"/>
</dbReference>
<feature type="compositionally biased region" description="Basic and acidic residues" evidence="6">
    <location>
        <begin position="28"/>
        <end position="46"/>
    </location>
</feature>
<feature type="compositionally biased region" description="Low complexity" evidence="6">
    <location>
        <begin position="321"/>
        <end position="330"/>
    </location>
</feature>
<feature type="compositionally biased region" description="Polar residues" evidence="6">
    <location>
        <begin position="470"/>
        <end position="482"/>
    </location>
</feature>
<accession>A0A4Y7JFI6</accession>
<name>A0A4Y7JFI6_PAPSO</name>
<dbReference type="Pfam" id="PF03634">
    <property type="entry name" value="TCP"/>
    <property type="match status" value="1"/>
</dbReference>